<dbReference type="OrthoDB" id="5432174at2"/>
<dbReference type="InterPro" id="IPR007169">
    <property type="entry name" value="RemA-like"/>
</dbReference>
<dbReference type="Pfam" id="PF04025">
    <property type="entry name" value="RemA-like"/>
    <property type="match status" value="1"/>
</dbReference>
<keyword evidence="2" id="KW-1185">Reference proteome</keyword>
<gene>
    <name evidence="1" type="ORF">EPH95_02345</name>
</gene>
<dbReference type="KEGG" id="sale:EPH95_02345"/>
<dbReference type="AlphaFoldDB" id="A0A514LE83"/>
<reference evidence="2" key="1">
    <citation type="submission" date="2019-01" db="EMBL/GenBank/DDBJ databases">
        <title>Genomic analysis of Salicibibacter sp. NKC3-5.</title>
        <authorList>
            <person name="Oh Y.J."/>
        </authorList>
    </citation>
    <scope>NUCLEOTIDE SEQUENCE [LARGE SCALE GENOMIC DNA]</scope>
    <source>
        <strain evidence="2">NKC3-5</strain>
    </source>
</reference>
<dbReference type="RefSeq" id="WP_142087008.1">
    <property type="nucleotide sequence ID" value="NZ_CP035485.1"/>
</dbReference>
<evidence type="ECO:0000313" key="2">
    <source>
        <dbReference type="Proteomes" id="UP000319756"/>
    </source>
</evidence>
<organism evidence="1 2">
    <name type="scientific">Salicibibacter halophilus</name>
    <dbReference type="NCBI Taxonomy" id="2502791"/>
    <lineage>
        <taxon>Bacteria</taxon>
        <taxon>Bacillati</taxon>
        <taxon>Bacillota</taxon>
        <taxon>Bacilli</taxon>
        <taxon>Bacillales</taxon>
        <taxon>Bacillaceae</taxon>
        <taxon>Salicibibacter</taxon>
    </lineage>
</organism>
<dbReference type="NCBIfam" id="NF003315">
    <property type="entry name" value="PRK04323.1"/>
    <property type="match status" value="1"/>
</dbReference>
<sequence length="85" mass="9628">MRQDPFFHIGFGNVALADHIIYIGKADAVPMKRIIQEARERNVLIDATNGRKAKSIIITDSNHVILSTIHSKTLQKSRTSSWTKR</sequence>
<name>A0A514LE83_9BACI</name>
<evidence type="ECO:0000313" key="1">
    <source>
        <dbReference type="EMBL" id="QDI90154.1"/>
    </source>
</evidence>
<dbReference type="Proteomes" id="UP000319756">
    <property type="component" value="Chromosome"/>
</dbReference>
<protein>
    <submittedName>
        <fullName evidence="1">DUF370 domain-containing protein</fullName>
    </submittedName>
</protein>
<dbReference type="EMBL" id="CP035485">
    <property type="protein sequence ID" value="QDI90154.1"/>
    <property type="molecule type" value="Genomic_DNA"/>
</dbReference>
<dbReference type="PANTHER" id="PTHR38449">
    <property type="entry name" value="REGULATORY PROTEIN TM_1690-RELATED"/>
    <property type="match status" value="1"/>
</dbReference>
<accession>A0A514LE83</accession>
<proteinExistence type="predicted"/>
<dbReference type="PANTHER" id="PTHR38449:SF1">
    <property type="entry name" value="REGULATORY PROTEIN SSL2874-RELATED"/>
    <property type="match status" value="1"/>
</dbReference>